<keyword evidence="3" id="KW-1185">Reference proteome</keyword>
<name>A0A8J8NGI4_HALGN</name>
<dbReference type="EMBL" id="RRYP01016759">
    <property type="protein sequence ID" value="TNV74633.1"/>
    <property type="molecule type" value="Genomic_DNA"/>
</dbReference>
<reference evidence="2" key="1">
    <citation type="submission" date="2019-06" db="EMBL/GenBank/DDBJ databases">
        <authorList>
            <person name="Zheng W."/>
        </authorList>
    </citation>
    <scope>NUCLEOTIDE SEQUENCE</scope>
    <source>
        <strain evidence="2">QDHG01</strain>
    </source>
</reference>
<comment type="caution">
    <text evidence="2">The sequence shown here is derived from an EMBL/GenBank/DDBJ whole genome shotgun (WGS) entry which is preliminary data.</text>
</comment>
<evidence type="ECO:0000313" key="2">
    <source>
        <dbReference type="EMBL" id="TNV74633.1"/>
    </source>
</evidence>
<keyword evidence="1" id="KW-1133">Transmembrane helix</keyword>
<keyword evidence="1" id="KW-0472">Membrane</keyword>
<evidence type="ECO:0000313" key="3">
    <source>
        <dbReference type="Proteomes" id="UP000785679"/>
    </source>
</evidence>
<organism evidence="2 3">
    <name type="scientific">Halteria grandinella</name>
    <dbReference type="NCBI Taxonomy" id="5974"/>
    <lineage>
        <taxon>Eukaryota</taxon>
        <taxon>Sar</taxon>
        <taxon>Alveolata</taxon>
        <taxon>Ciliophora</taxon>
        <taxon>Intramacronucleata</taxon>
        <taxon>Spirotrichea</taxon>
        <taxon>Stichotrichia</taxon>
        <taxon>Sporadotrichida</taxon>
        <taxon>Halteriidae</taxon>
        <taxon>Halteria</taxon>
    </lineage>
</organism>
<sequence length="82" mass="9327">MILMRARALLLTVVIYVGIFKARCIYVSLELKSEDSPSYLTLFIPLALQIYFLLIFLSVVLSSRVAQHLLEFTHGLLIDSLL</sequence>
<gene>
    <name evidence="2" type="ORF">FGO68_gene10631</name>
</gene>
<accession>A0A8J8NGI4</accession>
<feature type="transmembrane region" description="Helical" evidence="1">
    <location>
        <begin position="40"/>
        <end position="61"/>
    </location>
</feature>
<protein>
    <submittedName>
        <fullName evidence="2">Uncharacterized protein</fullName>
    </submittedName>
</protein>
<evidence type="ECO:0000256" key="1">
    <source>
        <dbReference type="SAM" id="Phobius"/>
    </source>
</evidence>
<dbReference type="Proteomes" id="UP000785679">
    <property type="component" value="Unassembled WGS sequence"/>
</dbReference>
<dbReference type="AlphaFoldDB" id="A0A8J8NGI4"/>
<proteinExistence type="predicted"/>
<keyword evidence="1" id="KW-0812">Transmembrane</keyword>